<feature type="binding site" evidence="15">
    <location>
        <position position="419"/>
    </location>
    <ligand>
        <name>Zn(2+)</name>
        <dbReference type="ChEBI" id="CHEBI:29105"/>
        <note>catalytic</note>
    </ligand>
</feature>
<dbReference type="GO" id="GO:0008270">
    <property type="term" value="F:zinc ion binding"/>
    <property type="evidence" value="ECO:0007669"/>
    <property type="project" value="UniProtKB-UniRule"/>
</dbReference>
<dbReference type="InterPro" id="IPR000642">
    <property type="entry name" value="Peptidase_M41"/>
</dbReference>
<comment type="caution">
    <text evidence="15">Lacks conserved residue(s) required for the propagation of feature annotation.</text>
</comment>
<gene>
    <name evidence="19" type="primary">hflB</name>
    <name evidence="15" type="synonym">ftsH</name>
    <name evidence="19" type="ORF">AX660_03920</name>
</gene>
<proteinExistence type="inferred from homology"/>
<keyword evidence="11 15" id="KW-1133">Transmembrane helix</keyword>
<organism evidence="19 20">
    <name type="scientific">Paraglaciecola hydrolytica</name>
    <dbReference type="NCBI Taxonomy" id="1799789"/>
    <lineage>
        <taxon>Bacteria</taxon>
        <taxon>Pseudomonadati</taxon>
        <taxon>Pseudomonadota</taxon>
        <taxon>Gammaproteobacteria</taxon>
        <taxon>Alteromonadales</taxon>
        <taxon>Alteromonadaceae</taxon>
        <taxon>Paraglaciecola</taxon>
    </lineage>
</organism>
<keyword evidence="20" id="KW-1185">Reference proteome</keyword>
<feature type="binding site" evidence="15">
    <location>
        <position position="497"/>
    </location>
    <ligand>
        <name>Zn(2+)</name>
        <dbReference type="ChEBI" id="CHEBI:29105"/>
        <note>catalytic</note>
    </ligand>
</feature>
<dbReference type="SUPFAM" id="SSF52540">
    <property type="entry name" value="P-loop containing nucleoside triphosphate hydrolases"/>
    <property type="match status" value="1"/>
</dbReference>
<keyword evidence="12 15" id="KW-0482">Metalloprotease</keyword>
<dbReference type="Gene3D" id="3.30.720.210">
    <property type="match status" value="1"/>
</dbReference>
<evidence type="ECO:0000256" key="15">
    <source>
        <dbReference type="HAMAP-Rule" id="MF_01458"/>
    </source>
</evidence>
<evidence type="ECO:0000256" key="8">
    <source>
        <dbReference type="ARBA" id="ARBA00022801"/>
    </source>
</evidence>
<dbReference type="OrthoDB" id="9809379at2"/>
<name>A0A136A5S5_9ALTE</name>
<evidence type="ECO:0000256" key="4">
    <source>
        <dbReference type="ARBA" id="ARBA00022670"/>
    </source>
</evidence>
<evidence type="ECO:0000256" key="10">
    <source>
        <dbReference type="ARBA" id="ARBA00022840"/>
    </source>
</evidence>
<dbReference type="GO" id="GO:0006508">
    <property type="term" value="P:proteolysis"/>
    <property type="evidence" value="ECO:0007669"/>
    <property type="project" value="UniProtKB-KW"/>
</dbReference>
<dbReference type="GO" id="GO:0004222">
    <property type="term" value="F:metalloendopeptidase activity"/>
    <property type="evidence" value="ECO:0007669"/>
    <property type="project" value="InterPro"/>
</dbReference>
<evidence type="ECO:0000256" key="12">
    <source>
        <dbReference type="ARBA" id="ARBA00023049"/>
    </source>
</evidence>
<feature type="transmembrane region" description="Helical" evidence="15">
    <location>
        <begin position="103"/>
        <end position="124"/>
    </location>
</feature>
<dbReference type="NCBIfam" id="TIGR01241">
    <property type="entry name" value="FtsH_fam"/>
    <property type="match status" value="1"/>
</dbReference>
<dbReference type="Pfam" id="PF06480">
    <property type="entry name" value="FtsH_ext"/>
    <property type="match status" value="1"/>
</dbReference>
<dbReference type="InterPro" id="IPR003959">
    <property type="entry name" value="ATPase_AAA_core"/>
</dbReference>
<dbReference type="InterPro" id="IPR011546">
    <property type="entry name" value="Pept_M41_FtsH_extracell"/>
</dbReference>
<dbReference type="GO" id="GO:0005524">
    <property type="term" value="F:ATP binding"/>
    <property type="evidence" value="ECO:0007669"/>
    <property type="project" value="UniProtKB-UniRule"/>
</dbReference>
<keyword evidence="9 15" id="KW-0862">Zinc</keyword>
<dbReference type="GO" id="GO:0030163">
    <property type="term" value="P:protein catabolic process"/>
    <property type="evidence" value="ECO:0007669"/>
    <property type="project" value="UniProtKB-UniRule"/>
</dbReference>
<dbReference type="FunFam" id="1.20.58.760:FF:000001">
    <property type="entry name" value="ATP-dependent zinc metalloprotease FtsH"/>
    <property type="match status" value="1"/>
</dbReference>
<comment type="cofactor">
    <cofactor evidence="15">
        <name>Zn(2+)</name>
        <dbReference type="ChEBI" id="CHEBI:29105"/>
    </cofactor>
    <text evidence="15">Binds 1 zinc ion per subunit.</text>
</comment>
<evidence type="ECO:0000256" key="1">
    <source>
        <dbReference type="ARBA" id="ARBA00004370"/>
    </source>
</evidence>
<keyword evidence="6 15" id="KW-0479">Metal-binding</keyword>
<evidence type="ECO:0000256" key="2">
    <source>
        <dbReference type="ARBA" id="ARBA00010044"/>
    </source>
</evidence>
<evidence type="ECO:0000256" key="17">
    <source>
        <dbReference type="SAM" id="MobiDB-lite"/>
    </source>
</evidence>
<dbReference type="RefSeq" id="WP_068371191.1">
    <property type="nucleotide sequence ID" value="NZ_LSNE01000002.1"/>
</dbReference>
<comment type="subunit">
    <text evidence="15">Homohexamer.</text>
</comment>
<dbReference type="CDD" id="cd19501">
    <property type="entry name" value="RecA-like_FtsH"/>
    <property type="match status" value="1"/>
</dbReference>
<dbReference type="InterPro" id="IPR003593">
    <property type="entry name" value="AAA+_ATPase"/>
</dbReference>
<feature type="binding site" evidence="15">
    <location>
        <begin position="197"/>
        <end position="204"/>
    </location>
    <ligand>
        <name>ATP</name>
        <dbReference type="ChEBI" id="CHEBI:30616"/>
    </ligand>
</feature>
<dbReference type="InterPro" id="IPR027417">
    <property type="entry name" value="P-loop_NTPase"/>
</dbReference>
<evidence type="ECO:0000256" key="6">
    <source>
        <dbReference type="ARBA" id="ARBA00022723"/>
    </source>
</evidence>
<evidence type="ECO:0000256" key="13">
    <source>
        <dbReference type="ARBA" id="ARBA00023136"/>
    </source>
</evidence>
<dbReference type="InterPro" id="IPR003960">
    <property type="entry name" value="ATPase_AAA_CS"/>
</dbReference>
<evidence type="ECO:0000256" key="7">
    <source>
        <dbReference type="ARBA" id="ARBA00022741"/>
    </source>
</evidence>
<dbReference type="FunFam" id="1.10.8.60:FF:000001">
    <property type="entry name" value="ATP-dependent zinc metalloprotease FtsH"/>
    <property type="match status" value="1"/>
</dbReference>
<dbReference type="Gene3D" id="1.20.58.760">
    <property type="entry name" value="Peptidase M41"/>
    <property type="match status" value="1"/>
</dbReference>
<dbReference type="Pfam" id="PF01434">
    <property type="entry name" value="Peptidase_M41"/>
    <property type="match status" value="1"/>
</dbReference>
<dbReference type="EC" id="3.4.24.-" evidence="15"/>
<comment type="subcellular location">
    <subcellularLocation>
        <location evidence="15">Cell membrane</location>
        <topology evidence="15">Multi-pass membrane protein</topology>
        <orientation evidence="15">Cytoplasmic side</orientation>
    </subcellularLocation>
    <subcellularLocation>
        <location evidence="1">Membrane</location>
    </subcellularLocation>
</comment>
<keyword evidence="13 15" id="KW-0472">Membrane</keyword>
<feature type="domain" description="AAA+ ATPase" evidence="18">
    <location>
        <begin position="189"/>
        <end position="328"/>
    </location>
</feature>
<dbReference type="InterPro" id="IPR037219">
    <property type="entry name" value="Peptidase_M41-like"/>
</dbReference>
<comment type="similarity">
    <text evidence="2 15">In the C-terminal section; belongs to the peptidase M41 family.</text>
</comment>
<dbReference type="FunFam" id="3.40.50.300:FF:000001">
    <property type="entry name" value="ATP-dependent zinc metalloprotease FtsH"/>
    <property type="match status" value="1"/>
</dbReference>
<dbReference type="EMBL" id="LSNE01000002">
    <property type="protein sequence ID" value="KXI30598.1"/>
    <property type="molecule type" value="Genomic_DNA"/>
</dbReference>
<evidence type="ECO:0000256" key="3">
    <source>
        <dbReference type="ARBA" id="ARBA00022475"/>
    </source>
</evidence>
<sequence length="647" mass="71208">MSDMAKNLILWLVIAVVLMSVFQNFSGKESTRVQTDYTRFLTDVKSGNVNRATIDKDTGEISGIKRNGEEFVTYIPYLDMRLMDDLVENNVAVFGKPPEESSILTTIFISWFPMILLIGVWIFFMRQMQGGGGRGAMSFGKSKARLLGEDQIKTTFADVAGCDEAKEDVSELVDFLRDPSKFQKLGGKIPKGVLMVGPPGTGKTLLAKAIAGEAKVPFFTISGSDFVEMFVGVGASRVRDMFDQAKKSAPCIIFIDEIDAVGRQRGAGLGGGHDEREQTLNQMLVEMDGFEGHEGIIVIAATNRPDVLDPALLRPGRFDRQVIVGLPDIRGREQILKVHIRKVPLGDNVEPALIARGTPGFSGADLANLVNEAALFAARTGKRVVSMEEFDKAKDKIMMGSERKNMVMSEEEKTNTAYHEAGHAIVGKLVPEHDPVYKVSIIPRGRALGVTMYLPEQDRYSHSKRHLESMISSLYGGRIAEAMTLGEEGVTTGASNDIERATEIARKMVTQWGLSSKMGPMLYAEEEGEVFLGRSMSKAKNMSDDTARAIDAEIKVLIDRNYERAEKILTENRDILESMKDCLMKYETIDALQIEDLMARREVRPPADWEKDSKDNGNKPTGGATVTDTEKKADVKPTVGKPGDATS</sequence>
<dbReference type="STRING" id="1799789.AX660_03920"/>
<feature type="binding site" evidence="15">
    <location>
        <position position="423"/>
    </location>
    <ligand>
        <name>Zn(2+)</name>
        <dbReference type="ChEBI" id="CHEBI:29105"/>
        <note>catalytic</note>
    </ligand>
</feature>
<comment type="caution">
    <text evidence="19">The sequence shown here is derived from an EMBL/GenBank/DDBJ whole genome shotgun (WGS) entry which is preliminary data.</text>
</comment>
<comment type="similarity">
    <text evidence="16">Belongs to the AAA ATPase family.</text>
</comment>
<keyword evidence="4 15" id="KW-0645">Protease</keyword>
<dbReference type="Proteomes" id="UP000070299">
    <property type="component" value="Unassembled WGS sequence"/>
</dbReference>
<feature type="region of interest" description="Disordered" evidence="17">
    <location>
        <begin position="603"/>
        <end position="647"/>
    </location>
</feature>
<reference evidence="20" key="1">
    <citation type="submission" date="2016-02" db="EMBL/GenBank/DDBJ databases">
        <authorList>
            <person name="Schultz-Johansen M."/>
            <person name="Glaring M.A."/>
            <person name="Bech P.K."/>
            <person name="Stougaard P."/>
        </authorList>
    </citation>
    <scope>NUCLEOTIDE SEQUENCE [LARGE SCALE GENOMIC DNA]</scope>
    <source>
        <strain evidence="20">S66</strain>
    </source>
</reference>
<evidence type="ECO:0000256" key="11">
    <source>
        <dbReference type="ARBA" id="ARBA00022989"/>
    </source>
</evidence>
<dbReference type="InterPro" id="IPR041569">
    <property type="entry name" value="AAA_lid_3"/>
</dbReference>
<dbReference type="NCBIfam" id="NF008004">
    <property type="entry name" value="PRK10733.1"/>
    <property type="match status" value="1"/>
</dbReference>
<dbReference type="InterPro" id="IPR005936">
    <property type="entry name" value="FtsH"/>
</dbReference>
<accession>A0A136A5S5</accession>
<comment type="function">
    <text evidence="15">Acts as a processive, ATP-dependent zinc metallopeptidase for both cytoplasmic and membrane proteins. Plays a role in the quality control of integral membrane proteins.</text>
</comment>
<dbReference type="PANTHER" id="PTHR23076">
    <property type="entry name" value="METALLOPROTEASE M41 FTSH"/>
    <property type="match status" value="1"/>
</dbReference>
<evidence type="ECO:0000259" key="18">
    <source>
        <dbReference type="SMART" id="SM00382"/>
    </source>
</evidence>
<dbReference type="PANTHER" id="PTHR23076:SF97">
    <property type="entry name" value="ATP-DEPENDENT ZINC METALLOPROTEASE YME1L1"/>
    <property type="match status" value="1"/>
</dbReference>
<dbReference type="AlphaFoldDB" id="A0A136A5S5"/>
<dbReference type="Pfam" id="PF00004">
    <property type="entry name" value="AAA"/>
    <property type="match status" value="1"/>
</dbReference>
<dbReference type="SMART" id="SM00382">
    <property type="entry name" value="AAA"/>
    <property type="match status" value="1"/>
</dbReference>
<feature type="active site" evidence="15">
    <location>
        <position position="420"/>
    </location>
</feature>
<keyword evidence="10 15" id="KW-0067">ATP-binding</keyword>
<comment type="similarity">
    <text evidence="14 15">In the central section; belongs to the AAA ATPase family.</text>
</comment>
<dbReference type="GO" id="GO:0005886">
    <property type="term" value="C:plasma membrane"/>
    <property type="evidence" value="ECO:0007669"/>
    <property type="project" value="UniProtKB-SubCell"/>
</dbReference>
<dbReference type="GO" id="GO:0016887">
    <property type="term" value="F:ATP hydrolysis activity"/>
    <property type="evidence" value="ECO:0007669"/>
    <property type="project" value="UniProtKB-UniRule"/>
</dbReference>
<dbReference type="Gene3D" id="1.10.8.60">
    <property type="match status" value="1"/>
</dbReference>
<evidence type="ECO:0000313" key="20">
    <source>
        <dbReference type="Proteomes" id="UP000070299"/>
    </source>
</evidence>
<evidence type="ECO:0000256" key="14">
    <source>
        <dbReference type="ARBA" id="ARBA00061570"/>
    </source>
</evidence>
<evidence type="ECO:0000313" key="19">
    <source>
        <dbReference type="EMBL" id="KXI30598.1"/>
    </source>
</evidence>
<keyword evidence="5 15" id="KW-0812">Transmembrane</keyword>
<dbReference type="SUPFAM" id="SSF140990">
    <property type="entry name" value="FtsH protease domain-like"/>
    <property type="match status" value="1"/>
</dbReference>
<dbReference type="Pfam" id="PF17862">
    <property type="entry name" value="AAA_lid_3"/>
    <property type="match status" value="1"/>
</dbReference>
<keyword evidence="7 15" id="KW-0547">Nucleotide-binding</keyword>
<keyword evidence="3 15" id="KW-1003">Cell membrane</keyword>
<evidence type="ECO:0000256" key="9">
    <source>
        <dbReference type="ARBA" id="ARBA00022833"/>
    </source>
</evidence>
<dbReference type="GO" id="GO:0004176">
    <property type="term" value="F:ATP-dependent peptidase activity"/>
    <property type="evidence" value="ECO:0007669"/>
    <property type="project" value="InterPro"/>
</dbReference>
<dbReference type="PROSITE" id="PS00674">
    <property type="entry name" value="AAA"/>
    <property type="match status" value="1"/>
</dbReference>
<keyword evidence="8 15" id="KW-0378">Hydrolase</keyword>
<feature type="compositionally biased region" description="Basic and acidic residues" evidence="17">
    <location>
        <begin position="603"/>
        <end position="617"/>
    </location>
</feature>
<evidence type="ECO:0000256" key="16">
    <source>
        <dbReference type="RuleBase" id="RU003651"/>
    </source>
</evidence>
<dbReference type="HAMAP" id="MF_01458">
    <property type="entry name" value="FtsH"/>
    <property type="match status" value="1"/>
</dbReference>
<protein>
    <recommendedName>
        <fullName evidence="15">ATP-dependent zinc metalloprotease FtsH</fullName>
        <ecNumber evidence="15">3.4.24.-</ecNumber>
    </recommendedName>
</protein>
<evidence type="ECO:0000256" key="5">
    <source>
        <dbReference type="ARBA" id="ARBA00022692"/>
    </source>
</evidence>
<dbReference type="Gene3D" id="3.40.50.300">
    <property type="entry name" value="P-loop containing nucleotide triphosphate hydrolases"/>
    <property type="match status" value="1"/>
</dbReference>